<dbReference type="AlphaFoldDB" id="A0AA39Q3M5"/>
<sequence>MTRPSHILACCLCCWRHEFHGSELNPGKDISRATWTRQKSVPQDEGPTNFGWPVHQSHVRRTIDVTAATEYRCTGQSPYVKSGDELQVGAQVLLPGRLEGYQCNEAEEASLVVQWLSMLGATADRTTTAVFRRSMLMSGEANGRIYPLLPPLLEQTGPFVQAASSTDLEDDVKLGHNATVSEANLEVSAVLWTYALVLQQISSVTKLFIVLLLQSPLTTAEGGDL</sequence>
<comment type="caution">
    <text evidence="1">The sequence shown here is derived from an EMBL/GenBank/DDBJ whole genome shotgun (WGS) entry which is preliminary data.</text>
</comment>
<reference evidence="1" key="1">
    <citation type="submission" date="2023-06" db="EMBL/GenBank/DDBJ databases">
        <authorList>
            <consortium name="Lawrence Berkeley National Laboratory"/>
            <person name="Ahrendt S."/>
            <person name="Sahu N."/>
            <person name="Indic B."/>
            <person name="Wong-Bajracharya J."/>
            <person name="Merenyi Z."/>
            <person name="Ke H.-M."/>
            <person name="Monk M."/>
            <person name="Kocsube S."/>
            <person name="Drula E."/>
            <person name="Lipzen A."/>
            <person name="Balint B."/>
            <person name="Henrissat B."/>
            <person name="Andreopoulos B."/>
            <person name="Martin F.M."/>
            <person name="Harder C.B."/>
            <person name="Rigling D."/>
            <person name="Ford K.L."/>
            <person name="Foster G.D."/>
            <person name="Pangilinan J."/>
            <person name="Papanicolaou A."/>
            <person name="Barry K."/>
            <person name="LaButti K."/>
            <person name="Viragh M."/>
            <person name="Koriabine M."/>
            <person name="Yan M."/>
            <person name="Riley R."/>
            <person name="Champramary S."/>
            <person name="Plett K.L."/>
            <person name="Tsai I.J."/>
            <person name="Slot J."/>
            <person name="Sipos G."/>
            <person name="Plett J."/>
            <person name="Nagy L.G."/>
            <person name="Grigoriev I.V."/>
        </authorList>
    </citation>
    <scope>NUCLEOTIDE SEQUENCE</scope>
    <source>
        <strain evidence="1">HWK02</strain>
    </source>
</reference>
<name>A0AA39Q3M5_9AGAR</name>
<evidence type="ECO:0000313" key="2">
    <source>
        <dbReference type="Proteomes" id="UP001175228"/>
    </source>
</evidence>
<dbReference type="Proteomes" id="UP001175228">
    <property type="component" value="Unassembled WGS sequence"/>
</dbReference>
<protein>
    <submittedName>
        <fullName evidence="1">Uncharacterized protein</fullName>
    </submittedName>
</protein>
<organism evidence="1 2">
    <name type="scientific">Armillaria luteobubalina</name>
    <dbReference type="NCBI Taxonomy" id="153913"/>
    <lineage>
        <taxon>Eukaryota</taxon>
        <taxon>Fungi</taxon>
        <taxon>Dikarya</taxon>
        <taxon>Basidiomycota</taxon>
        <taxon>Agaricomycotina</taxon>
        <taxon>Agaricomycetes</taxon>
        <taxon>Agaricomycetidae</taxon>
        <taxon>Agaricales</taxon>
        <taxon>Marasmiineae</taxon>
        <taxon>Physalacriaceae</taxon>
        <taxon>Armillaria</taxon>
    </lineage>
</organism>
<gene>
    <name evidence="1" type="ORF">EDD18DRAFT_1106116</name>
</gene>
<evidence type="ECO:0000313" key="1">
    <source>
        <dbReference type="EMBL" id="KAK0495481.1"/>
    </source>
</evidence>
<accession>A0AA39Q3M5</accession>
<dbReference type="EMBL" id="JAUEPU010000017">
    <property type="protein sequence ID" value="KAK0495481.1"/>
    <property type="molecule type" value="Genomic_DNA"/>
</dbReference>
<keyword evidence="2" id="KW-1185">Reference proteome</keyword>
<proteinExistence type="predicted"/>